<reference evidence="3" key="1">
    <citation type="journal article" date="2020" name="Stud. Mycol.">
        <title>101 Dothideomycetes genomes: a test case for predicting lifestyles and emergence of pathogens.</title>
        <authorList>
            <person name="Haridas S."/>
            <person name="Albert R."/>
            <person name="Binder M."/>
            <person name="Bloem J."/>
            <person name="Labutti K."/>
            <person name="Salamov A."/>
            <person name="Andreopoulos B."/>
            <person name="Baker S."/>
            <person name="Barry K."/>
            <person name="Bills G."/>
            <person name="Bluhm B."/>
            <person name="Cannon C."/>
            <person name="Castanera R."/>
            <person name="Culley D."/>
            <person name="Daum C."/>
            <person name="Ezra D."/>
            <person name="Gonzalez J."/>
            <person name="Henrissat B."/>
            <person name="Kuo A."/>
            <person name="Liang C."/>
            <person name="Lipzen A."/>
            <person name="Lutzoni F."/>
            <person name="Magnuson J."/>
            <person name="Mondo S."/>
            <person name="Nolan M."/>
            <person name="Ohm R."/>
            <person name="Pangilinan J."/>
            <person name="Park H.-J."/>
            <person name="Ramirez L."/>
            <person name="Alfaro M."/>
            <person name="Sun H."/>
            <person name="Tritt A."/>
            <person name="Yoshinaga Y."/>
            <person name="Zwiers L.-H."/>
            <person name="Turgeon B."/>
            <person name="Goodwin S."/>
            <person name="Spatafora J."/>
            <person name="Crous P."/>
            <person name="Grigoriev I."/>
        </authorList>
    </citation>
    <scope>NUCLEOTIDE SEQUENCE</scope>
    <source>
        <strain evidence="3">ATCC 36951</strain>
    </source>
</reference>
<proteinExistence type="predicted"/>
<feature type="region of interest" description="Disordered" evidence="2">
    <location>
        <begin position="38"/>
        <end position="58"/>
    </location>
</feature>
<name>A0A6A6C4H3_ZASCE</name>
<gene>
    <name evidence="3" type="ORF">M409DRAFT_59439</name>
</gene>
<accession>A0A6A6C4H3</accession>
<evidence type="ECO:0000313" key="3">
    <source>
        <dbReference type="EMBL" id="KAF2161188.1"/>
    </source>
</evidence>
<dbReference type="OrthoDB" id="3440338at2759"/>
<feature type="coiled-coil region" evidence="1">
    <location>
        <begin position="385"/>
        <end position="422"/>
    </location>
</feature>
<dbReference type="EMBL" id="ML993621">
    <property type="protein sequence ID" value="KAF2161188.1"/>
    <property type="molecule type" value="Genomic_DNA"/>
</dbReference>
<dbReference type="Proteomes" id="UP000799537">
    <property type="component" value="Unassembled WGS sequence"/>
</dbReference>
<keyword evidence="4" id="KW-1185">Reference proteome</keyword>
<evidence type="ECO:0000256" key="2">
    <source>
        <dbReference type="SAM" id="MobiDB-lite"/>
    </source>
</evidence>
<dbReference type="GeneID" id="54567464"/>
<keyword evidence="1" id="KW-0175">Coiled coil</keyword>
<dbReference type="RefSeq" id="XP_033662077.1">
    <property type="nucleotide sequence ID" value="XM_033814192.1"/>
</dbReference>
<dbReference type="AlphaFoldDB" id="A0A6A6C4H3"/>
<sequence>MDSTIDQLGIPEDYVDGLALASQMVGESQRTISEWLREEEGTIPDSQGEDGIDVTREEDDTRPATFDIERTRLQFVDAWKGGVKAFIDHFVDEEIRLGTFRNVSRAIVARLIYCIVLTTPRPILDALIHGDLMARLHNDTDLDEAWKALEGVCEEYETTPGIYAVFLVAKDTFTPPSAEELLEWAEQALVEYAENDKYANKVDNARGGNGPDMAESRGGYRKYLTTTGVLPSKSRSQQLTVFVENLRTRFRPLSFDEQKLPLKRALPYFGFSTFMDKRMGQHAKGTSSNWLMGLFESISILETDHKYTLYILPVYLIPSAFLAELSEIFFAKLGQSMVSGGGGFNIRPPGLNNSSALDVNTDEWEEIRIRVEEAVDIQANREYYRSEFETRIKQLDDELRDAEYEARREKELEDELAEVQAQLIEALKPLPEEKDLDEVLSRITKSMPKVEGLRPGAIE</sequence>
<evidence type="ECO:0000313" key="4">
    <source>
        <dbReference type="Proteomes" id="UP000799537"/>
    </source>
</evidence>
<evidence type="ECO:0000256" key="1">
    <source>
        <dbReference type="SAM" id="Coils"/>
    </source>
</evidence>
<protein>
    <submittedName>
        <fullName evidence="3">Uncharacterized protein</fullName>
    </submittedName>
</protein>
<organism evidence="3 4">
    <name type="scientific">Zasmidium cellare ATCC 36951</name>
    <dbReference type="NCBI Taxonomy" id="1080233"/>
    <lineage>
        <taxon>Eukaryota</taxon>
        <taxon>Fungi</taxon>
        <taxon>Dikarya</taxon>
        <taxon>Ascomycota</taxon>
        <taxon>Pezizomycotina</taxon>
        <taxon>Dothideomycetes</taxon>
        <taxon>Dothideomycetidae</taxon>
        <taxon>Mycosphaerellales</taxon>
        <taxon>Mycosphaerellaceae</taxon>
        <taxon>Zasmidium</taxon>
    </lineage>
</organism>